<sequence>MKKILLTLSLAGIAFFSSMAHANKPVALWLCSDFLEVNETVQPTALGFVAAVNHKGNVQEAVLDVDGVAKLQPTVVTYCKENPKVALRDALVQANGQVIKQ</sequence>
<dbReference type="Gene3D" id="1.10.890.10">
    <property type="entry name" value="HNS-dependent expression A"/>
    <property type="match status" value="1"/>
</dbReference>
<accession>A0ABS8CFC4</accession>
<comment type="caution">
    <text evidence="5">The sequence shown here is derived from an EMBL/GenBank/DDBJ whole genome shotgun (WGS) entry which is preliminary data.</text>
</comment>
<name>A0ABS8CFC4_9BURK</name>
<evidence type="ECO:0000256" key="3">
    <source>
        <dbReference type="ARBA" id="ARBA00023186"/>
    </source>
</evidence>
<dbReference type="EMBL" id="JACDXW010000007">
    <property type="protein sequence ID" value="MCB5364737.1"/>
    <property type="molecule type" value="Genomic_DNA"/>
</dbReference>
<keyword evidence="1 4" id="KW-0732">Signal</keyword>
<keyword evidence="3" id="KW-0143">Chaperone</keyword>
<organism evidence="5 6">
    <name type="scientific">Mesopusillimonas faecipullorum</name>
    <dbReference type="NCBI Taxonomy" id="2755040"/>
    <lineage>
        <taxon>Bacteria</taxon>
        <taxon>Pseudomonadati</taxon>
        <taxon>Pseudomonadota</taxon>
        <taxon>Betaproteobacteria</taxon>
        <taxon>Burkholderiales</taxon>
        <taxon>Alcaligenaceae</taxon>
        <taxon>Mesopusillimonas</taxon>
    </lineage>
</organism>
<feature type="signal peptide" evidence="4">
    <location>
        <begin position="1"/>
        <end position="22"/>
    </location>
</feature>
<dbReference type="SUPFAM" id="SSF47752">
    <property type="entry name" value="Protein HNS-dependent expression A, HdeA"/>
    <property type="match status" value="1"/>
</dbReference>
<evidence type="ECO:0000256" key="1">
    <source>
        <dbReference type="ARBA" id="ARBA00022729"/>
    </source>
</evidence>
<protein>
    <submittedName>
        <fullName evidence="5">Acid-resistance protein</fullName>
    </submittedName>
</protein>
<feature type="chain" id="PRO_5045522533" evidence="4">
    <location>
        <begin position="23"/>
        <end position="101"/>
    </location>
</feature>
<dbReference type="Pfam" id="PF06411">
    <property type="entry name" value="HdeA"/>
    <property type="match status" value="1"/>
</dbReference>
<dbReference type="RefSeq" id="WP_226955148.1">
    <property type="nucleotide sequence ID" value="NZ_JACDXW010000007.1"/>
</dbReference>
<dbReference type="InterPro" id="IPR036831">
    <property type="entry name" value="HdeA_sf"/>
</dbReference>
<evidence type="ECO:0000313" key="6">
    <source>
        <dbReference type="Proteomes" id="UP000776983"/>
    </source>
</evidence>
<proteinExistence type="predicted"/>
<gene>
    <name evidence="5" type="ORF">H0484_13350</name>
</gene>
<reference evidence="5 6" key="1">
    <citation type="submission" date="2020-07" db="EMBL/GenBank/DDBJ databases">
        <title>Pusillimonas sp. nov., isolated from poultry manure in Taiwan.</title>
        <authorList>
            <person name="Lin S.-Y."/>
            <person name="Tang Y.-S."/>
            <person name="Young C.-C."/>
        </authorList>
    </citation>
    <scope>NUCLEOTIDE SEQUENCE [LARGE SCALE GENOMIC DNA]</scope>
    <source>
        <strain evidence="5 6">CC-YST705</strain>
    </source>
</reference>
<keyword evidence="2" id="KW-0574">Periplasm</keyword>
<dbReference type="Proteomes" id="UP000776983">
    <property type="component" value="Unassembled WGS sequence"/>
</dbReference>
<dbReference type="NCBIfam" id="NF007576">
    <property type="entry name" value="PRK10208.1"/>
    <property type="match status" value="1"/>
</dbReference>
<keyword evidence="6" id="KW-1185">Reference proteome</keyword>
<evidence type="ECO:0000256" key="4">
    <source>
        <dbReference type="SAM" id="SignalP"/>
    </source>
</evidence>
<evidence type="ECO:0000256" key="2">
    <source>
        <dbReference type="ARBA" id="ARBA00022764"/>
    </source>
</evidence>
<dbReference type="InterPro" id="IPR010486">
    <property type="entry name" value="HNS-dep_expression_A/B"/>
</dbReference>
<evidence type="ECO:0000313" key="5">
    <source>
        <dbReference type="EMBL" id="MCB5364737.1"/>
    </source>
</evidence>
<dbReference type="InterPro" id="IPR038303">
    <property type="entry name" value="HdeA/HdeB_sf"/>
</dbReference>